<dbReference type="PANTHER" id="PTHR43214:SF42">
    <property type="entry name" value="TRANSCRIPTIONAL REGULATORY PROTEIN DESR"/>
    <property type="match status" value="1"/>
</dbReference>
<dbReference type="InterPro" id="IPR016032">
    <property type="entry name" value="Sig_transdc_resp-reg_C-effctor"/>
</dbReference>
<sequence>HTRAAELLRERGAGPERVSLQLMHSAPAGDPAVVADLRAAARRARARGAPATAAALLDRALGEPPAPATRPELLFELAGAEAALGQTISAAANLRDAYSGSDDPVLRGHIVLALLDAIGGDMGEVFALHPLVRQARADVAALDHELGLRLWCAEAISGSPRDVLERHAAALGLPGDTLGEALALGILIVPLVFSGCTAEQLDHVVSRVFRQAQRFAEDCPVSLTTTTLHLGLLPLDRLDDDLAVLDAHVVVAQRRGSTADVAIAYATRAAIHRRAGRLGEAEADARTALAAGGESGWAGGGEGSIIPLVGTLVDQGRLDEAERELAAAYPEGRAIPNHPHMNFLLLERMDLRIGQGRLEEALADWTEALRRAEAFFGLDAIVGTPWMCSAAGLHAARGEREAAAALMQRALGIAQRWGLPGPLGSVLAARARVEERDAAIATHGEAVDLLRASPARLELARALVSLGGALRRRGDRVASREPLREGFELAVACGAQGLADSARAELRASGVRIRREVPDGVEGLTASERRVAELAANGASNAQIAQTLFLTVKTVEMHLTRTYRKLDIAGRAELARTLGSGTGSSP</sequence>
<gene>
    <name evidence="3" type="ORF">AVDCRST_MAG67-92</name>
</gene>
<dbReference type="Gene3D" id="1.25.40.10">
    <property type="entry name" value="Tetratricopeptide repeat domain"/>
    <property type="match status" value="1"/>
</dbReference>
<dbReference type="GO" id="GO:0003677">
    <property type="term" value="F:DNA binding"/>
    <property type="evidence" value="ECO:0007669"/>
    <property type="project" value="UniProtKB-KW"/>
</dbReference>
<dbReference type="InterPro" id="IPR000792">
    <property type="entry name" value="Tscrpt_reg_LuxR_C"/>
</dbReference>
<dbReference type="CDD" id="cd06170">
    <property type="entry name" value="LuxR_C_like"/>
    <property type="match status" value="1"/>
</dbReference>
<reference evidence="3" key="1">
    <citation type="submission" date="2020-02" db="EMBL/GenBank/DDBJ databases">
        <authorList>
            <person name="Meier V. D."/>
        </authorList>
    </citation>
    <scope>NUCLEOTIDE SEQUENCE</scope>
    <source>
        <strain evidence="3">AVDCRST_MAG67</strain>
    </source>
</reference>
<dbReference type="SUPFAM" id="SSF48452">
    <property type="entry name" value="TPR-like"/>
    <property type="match status" value="1"/>
</dbReference>
<feature type="non-terminal residue" evidence="3">
    <location>
        <position position="1"/>
    </location>
</feature>
<dbReference type="Pfam" id="PF00196">
    <property type="entry name" value="GerE"/>
    <property type="match status" value="1"/>
</dbReference>
<evidence type="ECO:0000313" key="3">
    <source>
        <dbReference type="EMBL" id="CAA9469687.1"/>
    </source>
</evidence>
<dbReference type="PRINTS" id="PR00038">
    <property type="entry name" value="HTHLUXR"/>
</dbReference>
<proteinExistence type="predicted"/>
<organism evidence="3">
    <name type="scientific">uncultured Solirubrobacteraceae bacterium</name>
    <dbReference type="NCBI Taxonomy" id="1162706"/>
    <lineage>
        <taxon>Bacteria</taxon>
        <taxon>Bacillati</taxon>
        <taxon>Actinomycetota</taxon>
        <taxon>Thermoleophilia</taxon>
        <taxon>Solirubrobacterales</taxon>
        <taxon>Solirubrobacteraceae</taxon>
        <taxon>environmental samples</taxon>
    </lineage>
</organism>
<dbReference type="PROSITE" id="PS50043">
    <property type="entry name" value="HTH_LUXR_2"/>
    <property type="match status" value="1"/>
</dbReference>
<dbReference type="AlphaFoldDB" id="A0A6J4RBW1"/>
<evidence type="ECO:0000256" key="1">
    <source>
        <dbReference type="ARBA" id="ARBA00023125"/>
    </source>
</evidence>
<name>A0A6J4RBW1_9ACTN</name>
<dbReference type="InterPro" id="IPR036388">
    <property type="entry name" value="WH-like_DNA-bd_sf"/>
</dbReference>
<dbReference type="GO" id="GO:0006355">
    <property type="term" value="P:regulation of DNA-templated transcription"/>
    <property type="evidence" value="ECO:0007669"/>
    <property type="project" value="InterPro"/>
</dbReference>
<evidence type="ECO:0000259" key="2">
    <source>
        <dbReference type="PROSITE" id="PS50043"/>
    </source>
</evidence>
<dbReference type="Gene3D" id="1.10.10.10">
    <property type="entry name" value="Winged helix-like DNA-binding domain superfamily/Winged helix DNA-binding domain"/>
    <property type="match status" value="1"/>
</dbReference>
<dbReference type="InterPro" id="IPR039420">
    <property type="entry name" value="WalR-like"/>
</dbReference>
<dbReference type="SUPFAM" id="SSF46894">
    <property type="entry name" value="C-terminal effector domain of the bipartite response regulators"/>
    <property type="match status" value="1"/>
</dbReference>
<keyword evidence="1" id="KW-0238">DNA-binding</keyword>
<protein>
    <recommendedName>
        <fullName evidence="2">HTH luxR-type domain-containing protein</fullName>
    </recommendedName>
</protein>
<accession>A0A6J4RBW1</accession>
<dbReference type="PROSITE" id="PS00622">
    <property type="entry name" value="HTH_LUXR_1"/>
    <property type="match status" value="1"/>
</dbReference>
<dbReference type="EMBL" id="CADCVQ010000001">
    <property type="protein sequence ID" value="CAA9469687.1"/>
    <property type="molecule type" value="Genomic_DNA"/>
</dbReference>
<dbReference type="SMART" id="SM00421">
    <property type="entry name" value="HTH_LUXR"/>
    <property type="match status" value="1"/>
</dbReference>
<dbReference type="InterPro" id="IPR011990">
    <property type="entry name" value="TPR-like_helical_dom_sf"/>
</dbReference>
<dbReference type="PANTHER" id="PTHR43214">
    <property type="entry name" value="TWO-COMPONENT RESPONSE REGULATOR"/>
    <property type="match status" value="1"/>
</dbReference>
<feature type="domain" description="HTH luxR-type" evidence="2">
    <location>
        <begin position="517"/>
        <end position="582"/>
    </location>
</feature>